<dbReference type="Proteomes" id="UP000008021">
    <property type="component" value="Chromosome 6"/>
</dbReference>
<organism evidence="1">
    <name type="scientific">Oryza meridionalis</name>
    <dbReference type="NCBI Taxonomy" id="40149"/>
    <lineage>
        <taxon>Eukaryota</taxon>
        <taxon>Viridiplantae</taxon>
        <taxon>Streptophyta</taxon>
        <taxon>Embryophyta</taxon>
        <taxon>Tracheophyta</taxon>
        <taxon>Spermatophyta</taxon>
        <taxon>Magnoliopsida</taxon>
        <taxon>Liliopsida</taxon>
        <taxon>Poales</taxon>
        <taxon>Poaceae</taxon>
        <taxon>BOP clade</taxon>
        <taxon>Oryzoideae</taxon>
        <taxon>Oryzeae</taxon>
        <taxon>Oryzinae</taxon>
        <taxon>Oryza</taxon>
    </lineage>
</organism>
<sequence length="201" mass="21328">MPYYALFGEVVMDGIVRLEPTGGFDGPATAYYLQDELPVCHVVGSDLTHQASPTSPVQIPFRVTPAHQAVLPIPDRSPYRLPTSRRPLAAGTFSSPPCRHLRASPTTPVVVAPISLTSVAVAIAADTSPPSRRRANLPLQVVVAVTVPPTGVALRRPAPPGRRRTGGVEIRAGMVTWYLGSVKAWPLLTNVVGAAAIFTKV</sequence>
<dbReference type="EnsemblPlants" id="OMERI06G22580.4">
    <property type="protein sequence ID" value="OMERI06G22580.4"/>
    <property type="gene ID" value="OMERI06G22580"/>
</dbReference>
<dbReference type="EnsemblPlants" id="OMERI06G22580.1">
    <property type="protein sequence ID" value="OMERI06G22580.1"/>
    <property type="gene ID" value="OMERI06G22580"/>
</dbReference>
<name>A0A0E0E4B2_9ORYZ</name>
<dbReference type="Gramene" id="OMERI06G22580.1">
    <property type="protein sequence ID" value="OMERI06G22580.1"/>
    <property type="gene ID" value="OMERI06G22580"/>
</dbReference>
<keyword evidence="2" id="KW-1185">Reference proteome</keyword>
<evidence type="ECO:0000313" key="1">
    <source>
        <dbReference type="EnsemblPlants" id="OMERI06G22580.1"/>
    </source>
</evidence>
<dbReference type="Gramene" id="OMERI06G22580.7">
    <property type="protein sequence ID" value="OMERI06G22580.7"/>
    <property type="gene ID" value="OMERI06G22580"/>
</dbReference>
<proteinExistence type="predicted"/>
<dbReference type="EnsemblPlants" id="OMERI06G22580.7">
    <property type="protein sequence ID" value="OMERI06G22580.7"/>
    <property type="gene ID" value="OMERI06G22580"/>
</dbReference>
<evidence type="ECO:0000313" key="2">
    <source>
        <dbReference type="Proteomes" id="UP000008021"/>
    </source>
</evidence>
<protein>
    <submittedName>
        <fullName evidence="1">Uncharacterized protein</fullName>
    </submittedName>
</protein>
<accession>A0A0E0E4B2</accession>
<dbReference type="Gramene" id="OMERI06G22580.4">
    <property type="protein sequence ID" value="OMERI06G22580.4"/>
    <property type="gene ID" value="OMERI06G22580"/>
</dbReference>
<reference evidence="1" key="2">
    <citation type="submission" date="2018-05" db="EMBL/GenBank/DDBJ databases">
        <title>OmerRS3 (Oryza meridionalis Reference Sequence Version 3).</title>
        <authorList>
            <person name="Zhang J."/>
            <person name="Kudrna D."/>
            <person name="Lee S."/>
            <person name="Talag J."/>
            <person name="Welchert J."/>
            <person name="Wing R.A."/>
        </authorList>
    </citation>
    <scope>NUCLEOTIDE SEQUENCE [LARGE SCALE GENOMIC DNA]</scope>
    <source>
        <strain evidence="1">OR44</strain>
    </source>
</reference>
<dbReference type="AlphaFoldDB" id="A0A0E0E4B2"/>
<reference evidence="1" key="1">
    <citation type="submission" date="2015-04" db="UniProtKB">
        <authorList>
            <consortium name="EnsemblPlants"/>
        </authorList>
    </citation>
    <scope>IDENTIFICATION</scope>
</reference>
<dbReference type="EnsemblPlants" id="OMERI06G22580.2">
    <property type="protein sequence ID" value="OMERI06G22580.2"/>
    <property type="gene ID" value="OMERI06G22580"/>
</dbReference>
<dbReference type="HOGENOM" id="CLU_1362332_0_0_1"/>
<dbReference type="Gramene" id="OMERI06G22580.2">
    <property type="protein sequence ID" value="OMERI06G22580.2"/>
    <property type="gene ID" value="OMERI06G22580"/>
</dbReference>